<dbReference type="Proteomes" id="UP001564626">
    <property type="component" value="Unassembled WGS sequence"/>
</dbReference>
<organism evidence="4 5">
    <name type="scientific">Saccharopolyspora cebuensis</name>
    <dbReference type="NCBI Taxonomy" id="418759"/>
    <lineage>
        <taxon>Bacteria</taxon>
        <taxon>Bacillati</taxon>
        <taxon>Actinomycetota</taxon>
        <taxon>Actinomycetes</taxon>
        <taxon>Pseudonocardiales</taxon>
        <taxon>Pseudonocardiaceae</taxon>
        <taxon>Saccharopolyspora</taxon>
    </lineage>
</organism>
<evidence type="ECO:0000313" key="4">
    <source>
        <dbReference type="EMBL" id="MEY8039576.1"/>
    </source>
</evidence>
<accession>A0ABV4CF06</accession>
<dbReference type="PRINTS" id="PR00081">
    <property type="entry name" value="GDHRDH"/>
</dbReference>
<reference evidence="4 5" key="1">
    <citation type="submission" date="2024-08" db="EMBL/GenBank/DDBJ databases">
        <title>Genome mining of Saccharopolyspora cebuensis PGLac3 from Nigerian medicinal plant.</title>
        <authorList>
            <person name="Ezeobiora C.E."/>
            <person name="Igbokwe N.H."/>
            <person name="Amin D.H."/>
            <person name="Mendie U.E."/>
        </authorList>
    </citation>
    <scope>NUCLEOTIDE SEQUENCE [LARGE SCALE GENOMIC DNA]</scope>
    <source>
        <strain evidence="4 5">PGLac3</strain>
    </source>
</reference>
<protein>
    <submittedName>
        <fullName evidence="4">SDR family NAD(P)-dependent oxidoreductase</fullName>
    </submittedName>
</protein>
<dbReference type="PANTHER" id="PTHR43391">
    <property type="entry name" value="RETINOL DEHYDROGENASE-RELATED"/>
    <property type="match status" value="1"/>
</dbReference>
<dbReference type="PANTHER" id="PTHR43391:SF26">
    <property type="entry name" value="BLL7251 PROTEIN"/>
    <property type="match status" value="1"/>
</dbReference>
<feature type="region of interest" description="Disordered" evidence="3">
    <location>
        <begin position="258"/>
        <end position="283"/>
    </location>
</feature>
<dbReference type="Pfam" id="PF00106">
    <property type="entry name" value="adh_short"/>
    <property type="match status" value="1"/>
</dbReference>
<evidence type="ECO:0000256" key="1">
    <source>
        <dbReference type="ARBA" id="ARBA00006484"/>
    </source>
</evidence>
<dbReference type="RefSeq" id="WP_345359501.1">
    <property type="nucleotide sequence ID" value="NZ_BAABII010000004.1"/>
</dbReference>
<dbReference type="SUPFAM" id="SSF51735">
    <property type="entry name" value="NAD(P)-binding Rossmann-fold domains"/>
    <property type="match status" value="1"/>
</dbReference>
<evidence type="ECO:0000313" key="5">
    <source>
        <dbReference type="Proteomes" id="UP001564626"/>
    </source>
</evidence>
<dbReference type="Gene3D" id="3.40.50.720">
    <property type="entry name" value="NAD(P)-binding Rossmann-like Domain"/>
    <property type="match status" value="1"/>
</dbReference>
<evidence type="ECO:0000256" key="3">
    <source>
        <dbReference type="SAM" id="MobiDB-lite"/>
    </source>
</evidence>
<comment type="caution">
    <text evidence="4">The sequence shown here is derived from an EMBL/GenBank/DDBJ whole genome shotgun (WGS) entry which is preliminary data.</text>
</comment>
<keyword evidence="2" id="KW-0560">Oxidoreductase</keyword>
<evidence type="ECO:0000256" key="2">
    <source>
        <dbReference type="ARBA" id="ARBA00023002"/>
    </source>
</evidence>
<sequence length="283" mass="28055">MPQLLLVLVAVQDDGSGASRRDLGPVLIGRIPGVDGMTAVVTGAGSGIGRALARALAARGADLVLADIDAAALGEVAESLGAQAVVTDVASPESVEALARAAGEARLVCLNAGIVGADLGAPWEVAAADWDRVFAVNVGGVVNGLRAFVPRLLAADRPAHVLITGSLAGAATFPGGGAYGPSKHAVVAVAEHAAMALADTPIGVSMLCPALVATGMSGEGVLPEDIAAAALATIEDGTFAVIPPEWQHAVVTAATRLASGRRPQAAAPADRRAEEGVPPLPPR</sequence>
<dbReference type="CDD" id="cd05233">
    <property type="entry name" value="SDR_c"/>
    <property type="match status" value="1"/>
</dbReference>
<keyword evidence="5" id="KW-1185">Reference proteome</keyword>
<gene>
    <name evidence="4" type="ORF">AB8O55_09225</name>
</gene>
<comment type="similarity">
    <text evidence="1">Belongs to the short-chain dehydrogenases/reductases (SDR) family.</text>
</comment>
<dbReference type="InterPro" id="IPR002347">
    <property type="entry name" value="SDR_fam"/>
</dbReference>
<name>A0ABV4CF06_9PSEU</name>
<dbReference type="InterPro" id="IPR036291">
    <property type="entry name" value="NAD(P)-bd_dom_sf"/>
</dbReference>
<proteinExistence type="inferred from homology"/>
<dbReference type="EMBL" id="JBGEHV010000012">
    <property type="protein sequence ID" value="MEY8039576.1"/>
    <property type="molecule type" value="Genomic_DNA"/>
</dbReference>